<reference evidence="2 3" key="1">
    <citation type="journal article" date="2019" name="New Phytol.">
        <title>Comparative genomics reveals unique wood-decay strategies and fruiting body development in the Schizophyllaceae.</title>
        <authorList>
            <person name="Almasi E."/>
            <person name="Sahu N."/>
            <person name="Krizsan K."/>
            <person name="Balint B."/>
            <person name="Kovacs G.M."/>
            <person name="Kiss B."/>
            <person name="Cseklye J."/>
            <person name="Drula E."/>
            <person name="Henrissat B."/>
            <person name="Nagy I."/>
            <person name="Chovatia M."/>
            <person name="Adam C."/>
            <person name="LaButti K."/>
            <person name="Lipzen A."/>
            <person name="Riley R."/>
            <person name="Grigoriev I.V."/>
            <person name="Nagy L.G."/>
        </authorList>
    </citation>
    <scope>NUCLEOTIDE SEQUENCE [LARGE SCALE GENOMIC DNA]</scope>
    <source>
        <strain evidence="2 3">NL-1724</strain>
    </source>
</reference>
<gene>
    <name evidence="2" type="ORF">BD626DRAFT_101085</name>
</gene>
<proteinExistence type="predicted"/>
<comment type="caution">
    <text evidence="2">The sequence shown here is derived from an EMBL/GenBank/DDBJ whole genome shotgun (WGS) entry which is preliminary data.</text>
</comment>
<dbReference type="InterPro" id="IPR046528">
    <property type="entry name" value="DUF6593"/>
</dbReference>
<dbReference type="Proteomes" id="UP000320762">
    <property type="component" value="Unassembled WGS sequence"/>
</dbReference>
<evidence type="ECO:0000313" key="3">
    <source>
        <dbReference type="Proteomes" id="UP000320762"/>
    </source>
</evidence>
<evidence type="ECO:0000313" key="2">
    <source>
        <dbReference type="EMBL" id="TRM67451.1"/>
    </source>
</evidence>
<organism evidence="2 3">
    <name type="scientific">Schizophyllum amplum</name>
    <dbReference type="NCBI Taxonomy" id="97359"/>
    <lineage>
        <taxon>Eukaryota</taxon>
        <taxon>Fungi</taxon>
        <taxon>Dikarya</taxon>
        <taxon>Basidiomycota</taxon>
        <taxon>Agaricomycotina</taxon>
        <taxon>Agaricomycetes</taxon>
        <taxon>Agaricomycetidae</taxon>
        <taxon>Agaricales</taxon>
        <taxon>Schizophyllaceae</taxon>
        <taxon>Schizophyllum</taxon>
    </lineage>
</organism>
<evidence type="ECO:0000259" key="1">
    <source>
        <dbReference type="Pfam" id="PF20236"/>
    </source>
</evidence>
<accession>A0A550CRN8</accession>
<name>A0A550CRN8_9AGAR</name>
<dbReference type="Pfam" id="PF20236">
    <property type="entry name" value="DUF6593"/>
    <property type="match status" value="1"/>
</dbReference>
<protein>
    <recommendedName>
        <fullName evidence="1">DUF6593 domain-containing protein</fullName>
    </recommendedName>
</protein>
<dbReference type="AlphaFoldDB" id="A0A550CRN8"/>
<dbReference type="EMBL" id="VDMD01000002">
    <property type="protein sequence ID" value="TRM67451.1"/>
    <property type="molecule type" value="Genomic_DNA"/>
</dbReference>
<sequence length="200" mass="22734">MPTLSFEGNNPLKSAFNLEDGRTALRTVSDRTWIGRRKQTRILVDDKDVASIEWRKKTFTLHGQETRIREAKVSTSYWKQCVLWPLPWVTTPVGKLTWCARSKMVWKLGDTTYTVRGPLGGRWQVYTGSNASTLIVEYTPRARHLTEKSKPATLTLTEGHTPDASVVGLMLILYCQVWYKRRNRWYHCAGGCLSEVAGGG</sequence>
<feature type="domain" description="DUF6593" evidence="1">
    <location>
        <begin position="9"/>
        <end position="170"/>
    </location>
</feature>
<keyword evidence="3" id="KW-1185">Reference proteome</keyword>